<evidence type="ECO:0000259" key="11">
    <source>
        <dbReference type="Pfam" id="PF01316"/>
    </source>
</evidence>
<dbReference type="InterPro" id="IPR020900">
    <property type="entry name" value="Arg_repress_DNA-bd"/>
</dbReference>
<reference evidence="13 14" key="1">
    <citation type="journal article" date="2017" name="Front. Microbiol.">
        <title>Strong Genomic and Phenotypic Heterogeneity in the Aeromonas sobria Species Complex.</title>
        <authorList>
            <person name="Gauthier J."/>
            <person name="Vincent A.T."/>
            <person name="Charette S.J."/>
            <person name="Derome N."/>
        </authorList>
    </citation>
    <scope>NUCLEOTIDE SEQUENCE [LARGE SCALE GENOMIC DNA]</scope>
    <source>
        <strain evidence="13 14">TM18</strain>
    </source>
</reference>
<dbReference type="GO" id="GO:0003677">
    <property type="term" value="F:DNA binding"/>
    <property type="evidence" value="ECO:0007669"/>
    <property type="project" value="UniProtKB-KW"/>
</dbReference>
<dbReference type="Pfam" id="PF02863">
    <property type="entry name" value="Arg_repressor_C"/>
    <property type="match status" value="1"/>
</dbReference>
<evidence type="ECO:0000256" key="1">
    <source>
        <dbReference type="ARBA" id="ARBA00004496"/>
    </source>
</evidence>
<keyword evidence="14" id="KW-1185">Reference proteome</keyword>
<comment type="pathway">
    <text evidence="2 10">Amino-acid biosynthesis; L-arginine biosynthesis [regulation].</text>
</comment>
<organism evidence="13 14">
    <name type="scientific">Aeromonas sobria</name>
    <dbReference type="NCBI Taxonomy" id="646"/>
    <lineage>
        <taxon>Bacteria</taxon>
        <taxon>Pseudomonadati</taxon>
        <taxon>Pseudomonadota</taxon>
        <taxon>Gammaproteobacteria</taxon>
        <taxon>Aeromonadales</taxon>
        <taxon>Aeromonadaceae</taxon>
        <taxon>Aeromonas</taxon>
    </lineage>
</organism>
<dbReference type="GO" id="GO:0006526">
    <property type="term" value="P:L-arginine biosynthetic process"/>
    <property type="evidence" value="ECO:0007669"/>
    <property type="project" value="UniProtKB-UniPathway"/>
</dbReference>
<dbReference type="GO" id="GO:0005737">
    <property type="term" value="C:cytoplasm"/>
    <property type="evidence" value="ECO:0007669"/>
    <property type="project" value="UniProtKB-SubCell"/>
</dbReference>
<keyword evidence="6 10" id="KW-0055">Arginine biosynthesis</keyword>
<keyword evidence="7 10" id="KW-0805">Transcription regulation</keyword>
<dbReference type="GO" id="GO:0003700">
    <property type="term" value="F:DNA-binding transcription factor activity"/>
    <property type="evidence" value="ECO:0007669"/>
    <property type="project" value="UniProtKB-UniRule"/>
</dbReference>
<keyword evidence="10" id="KW-0028">Amino-acid biosynthesis</keyword>
<evidence type="ECO:0000256" key="4">
    <source>
        <dbReference type="ARBA" id="ARBA00021148"/>
    </source>
</evidence>
<keyword evidence="5 10" id="KW-0963">Cytoplasm</keyword>
<dbReference type="PANTHER" id="PTHR34471">
    <property type="entry name" value="ARGININE REPRESSOR"/>
    <property type="match status" value="1"/>
</dbReference>
<dbReference type="AlphaFoldDB" id="A0A2N3INI2"/>
<evidence type="ECO:0000259" key="12">
    <source>
        <dbReference type="Pfam" id="PF02863"/>
    </source>
</evidence>
<dbReference type="Gene3D" id="3.30.1360.40">
    <property type="match status" value="1"/>
</dbReference>
<dbReference type="InterPro" id="IPR001669">
    <property type="entry name" value="Arg_repress"/>
</dbReference>
<evidence type="ECO:0000256" key="2">
    <source>
        <dbReference type="ARBA" id="ARBA00005040"/>
    </source>
</evidence>
<evidence type="ECO:0000256" key="8">
    <source>
        <dbReference type="ARBA" id="ARBA00023125"/>
    </source>
</evidence>
<comment type="similarity">
    <text evidence="3 10">Belongs to the ArgR family.</text>
</comment>
<dbReference type="SUPFAM" id="SSF55252">
    <property type="entry name" value="C-terminal domain of arginine repressor"/>
    <property type="match status" value="1"/>
</dbReference>
<accession>A0A2N3INI2</accession>
<dbReference type="GO" id="GO:0051259">
    <property type="term" value="P:protein complex oligomerization"/>
    <property type="evidence" value="ECO:0007669"/>
    <property type="project" value="InterPro"/>
</dbReference>
<protein>
    <recommendedName>
        <fullName evidence="4 10">Arginine repressor</fullName>
    </recommendedName>
</protein>
<sequence length="200" mass="22080">MPVHSLHIDGLSVFLAGNRQLWQISRVYLRSASKEFVVVKTLSRPVAQEPDLAQLDACRQIIGQHCYSTQEEIRHQLSERGFADISQSTISRLLRRLGVAKAQNANGKKVYTLVDDQLEPAGSTRSIHDMVRDVVHNQQMVLILTTPGAATVVARLLDRNANPEIMGAVAGNDVVLVAPRHISRTRQAHAAVVRTLAQAR</sequence>
<keyword evidence="10" id="KW-0678">Repressor</keyword>
<evidence type="ECO:0000256" key="9">
    <source>
        <dbReference type="ARBA" id="ARBA00023163"/>
    </source>
</evidence>
<evidence type="ECO:0000256" key="5">
    <source>
        <dbReference type="ARBA" id="ARBA00022490"/>
    </source>
</evidence>
<dbReference type="InterPro" id="IPR036251">
    <property type="entry name" value="Arg_repress_C_sf"/>
</dbReference>
<comment type="caution">
    <text evidence="13">The sequence shown here is derived from an EMBL/GenBank/DDBJ whole genome shotgun (WGS) entry which is preliminary data.</text>
</comment>
<dbReference type="SUPFAM" id="SSF46785">
    <property type="entry name" value="Winged helix' DNA-binding domain"/>
    <property type="match status" value="1"/>
</dbReference>
<dbReference type="GO" id="GO:0034618">
    <property type="term" value="F:arginine binding"/>
    <property type="evidence" value="ECO:0007669"/>
    <property type="project" value="InterPro"/>
</dbReference>
<dbReference type="UniPathway" id="UPA00068"/>
<dbReference type="HAMAP" id="MF_00173">
    <property type="entry name" value="Arg_repressor"/>
    <property type="match status" value="1"/>
</dbReference>
<dbReference type="PANTHER" id="PTHR34471:SF1">
    <property type="entry name" value="ARGININE REPRESSOR"/>
    <property type="match status" value="1"/>
</dbReference>
<proteinExistence type="inferred from homology"/>
<dbReference type="GO" id="GO:1900079">
    <property type="term" value="P:regulation of arginine biosynthetic process"/>
    <property type="evidence" value="ECO:0007669"/>
    <property type="project" value="UniProtKB-UniRule"/>
</dbReference>
<feature type="domain" description="Arginine repressor DNA-binding" evidence="11">
    <location>
        <begin position="58"/>
        <end position="117"/>
    </location>
</feature>
<dbReference type="PRINTS" id="PR01467">
    <property type="entry name" value="ARGREPRESSOR"/>
</dbReference>
<name>A0A2N3INI2_AERSO</name>
<dbReference type="InterPro" id="IPR036388">
    <property type="entry name" value="WH-like_DNA-bd_sf"/>
</dbReference>
<gene>
    <name evidence="10" type="primary">argR</name>
    <name evidence="13" type="ORF">CJP16_20990</name>
</gene>
<evidence type="ECO:0000256" key="7">
    <source>
        <dbReference type="ARBA" id="ARBA00023015"/>
    </source>
</evidence>
<evidence type="ECO:0000256" key="6">
    <source>
        <dbReference type="ARBA" id="ARBA00022571"/>
    </source>
</evidence>
<keyword evidence="8 10" id="KW-0238">DNA-binding</keyword>
<comment type="subcellular location">
    <subcellularLocation>
        <location evidence="1 10">Cytoplasm</location>
    </subcellularLocation>
</comment>
<evidence type="ECO:0000256" key="3">
    <source>
        <dbReference type="ARBA" id="ARBA00008316"/>
    </source>
</evidence>
<dbReference type="Pfam" id="PF01316">
    <property type="entry name" value="Arg_repressor"/>
    <property type="match status" value="1"/>
</dbReference>
<comment type="function">
    <text evidence="10">Regulates arginine biosynthesis genes.</text>
</comment>
<keyword evidence="9 10" id="KW-0804">Transcription</keyword>
<dbReference type="Gene3D" id="1.10.10.10">
    <property type="entry name" value="Winged helix-like DNA-binding domain superfamily/Winged helix DNA-binding domain"/>
    <property type="match status" value="1"/>
</dbReference>
<dbReference type="InterPro" id="IPR020899">
    <property type="entry name" value="Arg_repress_C"/>
</dbReference>
<evidence type="ECO:0000313" key="14">
    <source>
        <dbReference type="Proteomes" id="UP000233467"/>
    </source>
</evidence>
<evidence type="ECO:0000256" key="10">
    <source>
        <dbReference type="HAMAP-Rule" id="MF_00173"/>
    </source>
</evidence>
<dbReference type="InterPro" id="IPR036390">
    <property type="entry name" value="WH_DNA-bd_sf"/>
</dbReference>
<evidence type="ECO:0000313" key="13">
    <source>
        <dbReference type="EMBL" id="PKQ72579.1"/>
    </source>
</evidence>
<dbReference type="Proteomes" id="UP000233467">
    <property type="component" value="Unassembled WGS sequence"/>
</dbReference>
<feature type="domain" description="Arginine repressor C-terminal" evidence="12">
    <location>
        <begin position="128"/>
        <end position="187"/>
    </location>
</feature>
<dbReference type="EMBL" id="NQMM01000059">
    <property type="protein sequence ID" value="PKQ72579.1"/>
    <property type="molecule type" value="Genomic_DNA"/>
</dbReference>